<evidence type="ECO:0000256" key="12">
    <source>
        <dbReference type="ARBA" id="ARBA00025614"/>
    </source>
</evidence>
<feature type="coiled-coil region" evidence="17">
    <location>
        <begin position="36"/>
        <end position="117"/>
    </location>
</feature>
<evidence type="ECO:0000256" key="15">
    <source>
        <dbReference type="HAMAP-Rule" id="MF_01398"/>
    </source>
</evidence>
<keyword evidence="2 15" id="KW-0813">Transport</keyword>
<dbReference type="RefSeq" id="WP_354509298.1">
    <property type="nucleotide sequence ID" value="NZ_JBEPMO010000010.1"/>
</dbReference>
<comment type="function">
    <text evidence="11 15">F(1)F(0) ATP synthase produces ATP from ADP in the presence of a proton or sodium gradient. F-type ATPases consist of two structural domains, F(1) containing the extramembraneous catalytic core and F(0) containing the membrane proton channel, linked together by a central stalk and a peripheral stalk. During catalysis, ATP synthesis in the catalytic domain of F(1) is coupled via a rotary mechanism of the central stalk subunits to proton translocation.</text>
</comment>
<keyword evidence="17" id="KW-0175">Coiled coil</keyword>
<dbReference type="CDD" id="cd06503">
    <property type="entry name" value="ATP-synt_Fo_b"/>
    <property type="match status" value="1"/>
</dbReference>
<evidence type="ECO:0000256" key="5">
    <source>
        <dbReference type="ARBA" id="ARBA00022692"/>
    </source>
</evidence>
<comment type="subcellular location">
    <subcellularLocation>
        <location evidence="15">Cell membrane</location>
        <topology evidence="15">Single-pass membrane protein</topology>
    </subcellularLocation>
    <subcellularLocation>
        <location evidence="14">Endomembrane system</location>
        <topology evidence="14">Single-pass membrane protein</topology>
    </subcellularLocation>
</comment>
<proteinExistence type="inferred from homology"/>
<dbReference type="Gene3D" id="1.20.5.620">
    <property type="entry name" value="F1F0 ATP synthase subunit B, membrane domain"/>
    <property type="match status" value="1"/>
</dbReference>
<comment type="function">
    <text evidence="12">Component of the F(0) channel, it forms part of the peripheral stalk, linking F(1) to F(0). The b'-subunit is a diverged and duplicated form of b found in plants and photosynthetic bacteria.</text>
</comment>
<dbReference type="EMBL" id="JBEPMO010000010">
    <property type="protein sequence ID" value="MET3732249.1"/>
    <property type="molecule type" value="Genomic_DNA"/>
</dbReference>
<evidence type="ECO:0000256" key="17">
    <source>
        <dbReference type="SAM" id="Coils"/>
    </source>
</evidence>
<evidence type="ECO:0000256" key="11">
    <source>
        <dbReference type="ARBA" id="ARBA00025198"/>
    </source>
</evidence>
<evidence type="ECO:0000256" key="2">
    <source>
        <dbReference type="ARBA" id="ARBA00022448"/>
    </source>
</evidence>
<keyword evidence="7 15" id="KW-1133">Transmembrane helix</keyword>
<evidence type="ECO:0000256" key="16">
    <source>
        <dbReference type="RuleBase" id="RU003848"/>
    </source>
</evidence>
<evidence type="ECO:0000313" key="19">
    <source>
        <dbReference type="Proteomes" id="UP001549146"/>
    </source>
</evidence>
<sequence>MEKLINDFSFGLFFWTALLFILLILLLNKFAWKPILNAVNDREKSIEDALNQAKKAREEMALLKAENEKILIEAKIERDAILKEAREAKESIIAQAKETAQVEADRLVENAKSAIQNEKMAAMTDLKNQVAQLSIEVAEKVLTKELSNKSAQEELAKEIINEAKFN</sequence>
<name>A0ABV2LVU5_9FLAO</name>
<reference evidence="18 19" key="1">
    <citation type="submission" date="2024-06" db="EMBL/GenBank/DDBJ databases">
        <title>Genomic Encyclopedia of Type Strains, Phase IV (KMG-IV): sequencing the most valuable type-strain genomes for metagenomic binning, comparative biology and taxonomic classification.</title>
        <authorList>
            <person name="Goeker M."/>
        </authorList>
    </citation>
    <scope>NUCLEOTIDE SEQUENCE [LARGE SCALE GENOMIC DNA]</scope>
    <source>
        <strain evidence="18 19">DSM 29388</strain>
    </source>
</reference>
<dbReference type="NCBIfam" id="NF011041">
    <property type="entry name" value="PRK14471.1"/>
    <property type="match status" value="1"/>
</dbReference>
<keyword evidence="9 15" id="KW-0472">Membrane</keyword>
<dbReference type="HAMAP" id="MF_01398">
    <property type="entry name" value="ATP_synth_b_bprime"/>
    <property type="match status" value="1"/>
</dbReference>
<evidence type="ECO:0000256" key="14">
    <source>
        <dbReference type="ARBA" id="ARBA00037847"/>
    </source>
</evidence>
<dbReference type="SUPFAM" id="SSF81573">
    <property type="entry name" value="F1F0 ATP synthase subunit B, membrane domain"/>
    <property type="match status" value="1"/>
</dbReference>
<evidence type="ECO:0000256" key="13">
    <source>
        <dbReference type="ARBA" id="ARBA00026054"/>
    </source>
</evidence>
<evidence type="ECO:0000313" key="18">
    <source>
        <dbReference type="EMBL" id="MET3732249.1"/>
    </source>
</evidence>
<keyword evidence="8 15" id="KW-0406">Ion transport</keyword>
<keyword evidence="10 15" id="KW-0066">ATP synthesis</keyword>
<comment type="caution">
    <text evidence="18">The sequence shown here is derived from an EMBL/GenBank/DDBJ whole genome shotgun (WGS) entry which is preliminary data.</text>
</comment>
<dbReference type="PANTHER" id="PTHR33445:SF1">
    <property type="entry name" value="ATP SYNTHASE SUBUNIT B"/>
    <property type="match status" value="1"/>
</dbReference>
<keyword evidence="4 15" id="KW-0138">CF(0)</keyword>
<keyword evidence="5 15" id="KW-0812">Transmembrane</keyword>
<organism evidence="18 19">
    <name type="scientific">Moheibacter stercoris</name>
    <dbReference type="NCBI Taxonomy" id="1628251"/>
    <lineage>
        <taxon>Bacteria</taxon>
        <taxon>Pseudomonadati</taxon>
        <taxon>Bacteroidota</taxon>
        <taxon>Flavobacteriia</taxon>
        <taxon>Flavobacteriales</taxon>
        <taxon>Weeksellaceae</taxon>
        <taxon>Moheibacter</taxon>
    </lineage>
</organism>
<protein>
    <recommendedName>
        <fullName evidence="15">ATP synthase subunit b</fullName>
    </recommendedName>
    <alternativeName>
        <fullName evidence="15">ATP synthase F(0) sector subunit b</fullName>
    </alternativeName>
    <alternativeName>
        <fullName evidence="15">ATPase subunit I</fullName>
    </alternativeName>
    <alternativeName>
        <fullName evidence="15">F-type ATPase subunit b</fullName>
        <shortName evidence="15">F-ATPase subunit b</shortName>
    </alternativeName>
</protein>
<evidence type="ECO:0000256" key="9">
    <source>
        <dbReference type="ARBA" id="ARBA00023136"/>
    </source>
</evidence>
<dbReference type="InterPro" id="IPR028987">
    <property type="entry name" value="ATP_synth_B-like_membr_sf"/>
</dbReference>
<dbReference type="InterPro" id="IPR002146">
    <property type="entry name" value="ATP_synth_b/b'su_bac/chlpt"/>
</dbReference>
<comment type="subunit">
    <text evidence="15">F-type ATPases have 2 components, F(1) - the catalytic core - and F(0) - the membrane proton channel. F(1) has five subunits: alpha(3), beta(3), gamma(1), delta(1), epsilon(1). F(0) has three main subunits: a(1), b(2) and c(10-14). The alpha and beta chains form an alternating ring which encloses part of the gamma chain. F(1) is attached to F(0) by a central stalk formed by the gamma and epsilon chains, while a peripheral stalk is formed by the delta and b chains.</text>
</comment>
<feature type="transmembrane region" description="Helical" evidence="15">
    <location>
        <begin position="12"/>
        <end position="32"/>
    </location>
</feature>
<dbReference type="InterPro" id="IPR005864">
    <property type="entry name" value="ATP_synth_F0_bsu_bac"/>
</dbReference>
<evidence type="ECO:0000256" key="10">
    <source>
        <dbReference type="ARBA" id="ARBA00023310"/>
    </source>
</evidence>
<accession>A0ABV2LVU5</accession>
<gene>
    <name evidence="15" type="primary">atpF</name>
    <name evidence="18" type="ORF">ABID46_001838</name>
</gene>
<evidence type="ECO:0000256" key="7">
    <source>
        <dbReference type="ARBA" id="ARBA00022989"/>
    </source>
</evidence>
<evidence type="ECO:0000256" key="4">
    <source>
        <dbReference type="ARBA" id="ARBA00022547"/>
    </source>
</evidence>
<evidence type="ECO:0000256" key="6">
    <source>
        <dbReference type="ARBA" id="ARBA00022781"/>
    </source>
</evidence>
<evidence type="ECO:0000256" key="1">
    <source>
        <dbReference type="ARBA" id="ARBA00005513"/>
    </source>
</evidence>
<comment type="similarity">
    <text evidence="1 15 16">Belongs to the ATPase B chain family.</text>
</comment>
<evidence type="ECO:0000256" key="8">
    <source>
        <dbReference type="ARBA" id="ARBA00023065"/>
    </source>
</evidence>
<keyword evidence="6 15" id="KW-0375">Hydrogen ion transport</keyword>
<dbReference type="Pfam" id="PF00430">
    <property type="entry name" value="ATP-synt_B"/>
    <property type="match status" value="1"/>
</dbReference>
<keyword evidence="19" id="KW-1185">Reference proteome</keyword>
<keyword evidence="3 15" id="KW-1003">Cell membrane</keyword>
<dbReference type="PANTHER" id="PTHR33445">
    <property type="entry name" value="ATP SYNTHASE SUBUNIT B', CHLOROPLASTIC"/>
    <property type="match status" value="1"/>
</dbReference>
<comment type="subunit">
    <text evidence="13">F-type ATPases have 2 components, F(1) - the catalytic core - and F(0) - the membrane proton channel. F(1) has five subunits: alpha(3), beta(3), gamma(1), delta(1), epsilon(1). F(0) has four main subunits: a(1), b(2) and c(10-14). The alpha and beta chains form an alternating ring which encloses part of the gamma chain. F(1) is attached to F(0) by a central stalk formed by the gamma and epsilon chains, while a peripheral stalk is formed by the delta and b chains.</text>
</comment>
<dbReference type="Proteomes" id="UP001549146">
    <property type="component" value="Unassembled WGS sequence"/>
</dbReference>
<evidence type="ECO:0000256" key="3">
    <source>
        <dbReference type="ARBA" id="ARBA00022475"/>
    </source>
</evidence>
<dbReference type="InterPro" id="IPR050059">
    <property type="entry name" value="ATP_synthase_B_chain"/>
</dbReference>
<dbReference type="NCBIfam" id="TIGR01144">
    <property type="entry name" value="ATP_synt_b"/>
    <property type="match status" value="1"/>
</dbReference>